<proteinExistence type="predicted"/>
<dbReference type="AlphaFoldDB" id="A0AAN7H0A3"/>
<reference evidence="2" key="1">
    <citation type="journal article" date="2023" name="Mol. Phylogenet. Evol.">
        <title>Genome-scale phylogeny and comparative genomics of the fungal order Sordariales.</title>
        <authorList>
            <person name="Hensen N."/>
            <person name="Bonometti L."/>
            <person name="Westerberg I."/>
            <person name="Brannstrom I.O."/>
            <person name="Guillou S."/>
            <person name="Cros-Aarteil S."/>
            <person name="Calhoun S."/>
            <person name="Haridas S."/>
            <person name="Kuo A."/>
            <person name="Mondo S."/>
            <person name="Pangilinan J."/>
            <person name="Riley R."/>
            <person name="LaButti K."/>
            <person name="Andreopoulos B."/>
            <person name="Lipzen A."/>
            <person name="Chen C."/>
            <person name="Yan M."/>
            <person name="Daum C."/>
            <person name="Ng V."/>
            <person name="Clum A."/>
            <person name="Steindorff A."/>
            <person name="Ohm R.A."/>
            <person name="Martin F."/>
            <person name="Silar P."/>
            <person name="Natvig D.O."/>
            <person name="Lalanne C."/>
            <person name="Gautier V."/>
            <person name="Ament-Velasquez S.L."/>
            <person name="Kruys A."/>
            <person name="Hutchinson M.I."/>
            <person name="Powell A.J."/>
            <person name="Barry K."/>
            <person name="Miller A.N."/>
            <person name="Grigoriev I.V."/>
            <person name="Debuchy R."/>
            <person name="Gladieux P."/>
            <person name="Hiltunen Thoren M."/>
            <person name="Johannesson H."/>
        </authorList>
    </citation>
    <scope>NUCLEOTIDE SEQUENCE</scope>
    <source>
        <strain evidence="2">CBS 990.96</strain>
    </source>
</reference>
<keyword evidence="3" id="KW-1185">Reference proteome</keyword>
<comment type="caution">
    <text evidence="2">The sequence shown here is derived from an EMBL/GenBank/DDBJ whole genome shotgun (WGS) entry which is preliminary data.</text>
</comment>
<evidence type="ECO:0000313" key="3">
    <source>
        <dbReference type="Proteomes" id="UP001301958"/>
    </source>
</evidence>
<accession>A0AAN7H0A3</accession>
<dbReference type="Proteomes" id="UP001301958">
    <property type="component" value="Unassembled WGS sequence"/>
</dbReference>
<keyword evidence="1" id="KW-0472">Membrane</keyword>
<reference evidence="2" key="2">
    <citation type="submission" date="2023-05" db="EMBL/GenBank/DDBJ databases">
        <authorList>
            <consortium name="Lawrence Berkeley National Laboratory"/>
            <person name="Steindorff A."/>
            <person name="Hensen N."/>
            <person name="Bonometti L."/>
            <person name="Westerberg I."/>
            <person name="Brannstrom I.O."/>
            <person name="Guillou S."/>
            <person name="Cros-Aarteil S."/>
            <person name="Calhoun S."/>
            <person name="Haridas S."/>
            <person name="Kuo A."/>
            <person name="Mondo S."/>
            <person name="Pangilinan J."/>
            <person name="Riley R."/>
            <person name="Labutti K."/>
            <person name="Andreopoulos B."/>
            <person name="Lipzen A."/>
            <person name="Chen C."/>
            <person name="Yanf M."/>
            <person name="Daum C."/>
            <person name="Ng V."/>
            <person name="Clum A."/>
            <person name="Ohm R."/>
            <person name="Martin F."/>
            <person name="Silar P."/>
            <person name="Natvig D."/>
            <person name="Lalanne C."/>
            <person name="Gautier V."/>
            <person name="Ament-Velasquez S.L."/>
            <person name="Kruys A."/>
            <person name="Hutchinson M.I."/>
            <person name="Powell A.J."/>
            <person name="Barry K."/>
            <person name="Miller A.N."/>
            <person name="Grigoriev I.V."/>
            <person name="Debuchy R."/>
            <person name="Gladieux P."/>
            <person name="Thoren M.H."/>
            <person name="Johannesson H."/>
        </authorList>
    </citation>
    <scope>NUCLEOTIDE SEQUENCE</scope>
    <source>
        <strain evidence="2">CBS 990.96</strain>
    </source>
</reference>
<sequence>MLAVYKKKHVLSHTFFFSFWGGFLSVCGVLWICFVFFLSWEIPFFPFLISGLFFFPLSPGHGLLEP</sequence>
<evidence type="ECO:0000313" key="2">
    <source>
        <dbReference type="EMBL" id="KAK4228363.1"/>
    </source>
</evidence>
<feature type="transmembrane region" description="Helical" evidence="1">
    <location>
        <begin position="44"/>
        <end position="64"/>
    </location>
</feature>
<evidence type="ECO:0000256" key="1">
    <source>
        <dbReference type="SAM" id="Phobius"/>
    </source>
</evidence>
<organism evidence="2 3">
    <name type="scientific">Podospora fimiseda</name>
    <dbReference type="NCBI Taxonomy" id="252190"/>
    <lineage>
        <taxon>Eukaryota</taxon>
        <taxon>Fungi</taxon>
        <taxon>Dikarya</taxon>
        <taxon>Ascomycota</taxon>
        <taxon>Pezizomycotina</taxon>
        <taxon>Sordariomycetes</taxon>
        <taxon>Sordariomycetidae</taxon>
        <taxon>Sordariales</taxon>
        <taxon>Podosporaceae</taxon>
        <taxon>Podospora</taxon>
    </lineage>
</organism>
<gene>
    <name evidence="2" type="ORF">QBC38DRAFT_155745</name>
</gene>
<feature type="transmembrane region" description="Helical" evidence="1">
    <location>
        <begin position="15"/>
        <end position="38"/>
    </location>
</feature>
<dbReference type="EMBL" id="MU865319">
    <property type="protein sequence ID" value="KAK4228363.1"/>
    <property type="molecule type" value="Genomic_DNA"/>
</dbReference>
<protein>
    <submittedName>
        <fullName evidence="2">Uncharacterized protein</fullName>
    </submittedName>
</protein>
<keyword evidence="1" id="KW-0812">Transmembrane</keyword>
<name>A0AAN7H0A3_9PEZI</name>
<keyword evidence="1" id="KW-1133">Transmembrane helix</keyword>